<sequence>MTGIIKLRQLRDFTYENHEIIPLIIPTSINPNGRWITINEAKNRSLQRHQKHGKGQVVPYYMLPVLGTLPSVHHVYAEWYFGLDDNPSIDLLLKTNGGDKWKNDNKARLVRRSFLIEEIKMREFDFTTAEVLVLLDLLKGKDKLNKLVDVKLLNHKR</sequence>
<dbReference type="InterPro" id="IPR022210">
    <property type="entry name" value="TF_GCR1-like"/>
</dbReference>
<comment type="caution">
    <text evidence="2">The sequence shown here is derived from an EMBL/GenBank/DDBJ whole genome shotgun (WGS) entry which is preliminary data.</text>
</comment>
<dbReference type="Pfam" id="PF12550">
    <property type="entry name" value="GCR1_C"/>
    <property type="match status" value="1"/>
</dbReference>
<organism evidence="2 3">
    <name type="scientific">Diversispora epigaea</name>
    <dbReference type="NCBI Taxonomy" id="1348612"/>
    <lineage>
        <taxon>Eukaryota</taxon>
        <taxon>Fungi</taxon>
        <taxon>Fungi incertae sedis</taxon>
        <taxon>Mucoromycota</taxon>
        <taxon>Glomeromycotina</taxon>
        <taxon>Glomeromycetes</taxon>
        <taxon>Diversisporales</taxon>
        <taxon>Diversisporaceae</taxon>
        <taxon>Diversispora</taxon>
    </lineage>
</organism>
<protein>
    <recommendedName>
        <fullName evidence="1">Transcription activator GCR1-like domain-containing protein</fullName>
    </recommendedName>
</protein>
<proteinExistence type="predicted"/>
<feature type="domain" description="Transcription activator GCR1-like" evidence="1">
    <location>
        <begin position="69"/>
        <end position="121"/>
    </location>
</feature>
<reference evidence="2 3" key="1">
    <citation type="submission" date="2018-08" db="EMBL/GenBank/DDBJ databases">
        <title>Genome and evolution of the arbuscular mycorrhizal fungus Diversispora epigaea (formerly Glomus versiforme) and its bacterial endosymbionts.</title>
        <authorList>
            <person name="Sun X."/>
            <person name="Fei Z."/>
            <person name="Harrison M."/>
        </authorList>
    </citation>
    <scope>NUCLEOTIDE SEQUENCE [LARGE SCALE GENOMIC DNA]</scope>
    <source>
        <strain evidence="2 3">IT104</strain>
    </source>
</reference>
<accession>A0A397J312</accession>
<evidence type="ECO:0000313" key="2">
    <source>
        <dbReference type="EMBL" id="RHZ82679.1"/>
    </source>
</evidence>
<dbReference type="AlphaFoldDB" id="A0A397J312"/>
<gene>
    <name evidence="2" type="ORF">Glove_106g11</name>
</gene>
<evidence type="ECO:0000313" key="3">
    <source>
        <dbReference type="Proteomes" id="UP000266861"/>
    </source>
</evidence>
<evidence type="ECO:0000259" key="1">
    <source>
        <dbReference type="Pfam" id="PF12550"/>
    </source>
</evidence>
<dbReference type="Proteomes" id="UP000266861">
    <property type="component" value="Unassembled WGS sequence"/>
</dbReference>
<keyword evidence="3" id="KW-1185">Reference proteome</keyword>
<dbReference type="EMBL" id="PQFF01000099">
    <property type="protein sequence ID" value="RHZ82679.1"/>
    <property type="molecule type" value="Genomic_DNA"/>
</dbReference>
<dbReference type="STRING" id="1348612.A0A397J312"/>
<dbReference type="OrthoDB" id="428577at2759"/>
<name>A0A397J312_9GLOM</name>